<proteinExistence type="predicted"/>
<dbReference type="Pfam" id="PF05627">
    <property type="entry name" value="AvrRpt-cleavage"/>
    <property type="match status" value="1"/>
</dbReference>
<accession>A0AAD6VWM5</accession>
<feature type="region of interest" description="Disordered" evidence="1">
    <location>
        <begin position="62"/>
        <end position="91"/>
    </location>
</feature>
<gene>
    <name evidence="3" type="ORF">NC653_018875</name>
</gene>
<comment type="caution">
    <text evidence="3">The sequence shown here is derived from an EMBL/GenBank/DDBJ whole genome shotgun (WGS) entry which is preliminary data.</text>
</comment>
<name>A0AAD6VWM5_9ROSI</name>
<evidence type="ECO:0000259" key="2">
    <source>
        <dbReference type="Pfam" id="PF05627"/>
    </source>
</evidence>
<dbReference type="AlphaFoldDB" id="A0AAD6VWM5"/>
<dbReference type="EMBL" id="JAQIZT010000007">
    <property type="protein sequence ID" value="KAJ6990454.1"/>
    <property type="molecule type" value="Genomic_DNA"/>
</dbReference>
<reference evidence="3" key="1">
    <citation type="journal article" date="2023" name="Mol. Ecol. Resour.">
        <title>Chromosome-level genome assembly of a triploid poplar Populus alba 'Berolinensis'.</title>
        <authorList>
            <person name="Chen S."/>
            <person name="Yu Y."/>
            <person name="Wang X."/>
            <person name="Wang S."/>
            <person name="Zhang T."/>
            <person name="Zhou Y."/>
            <person name="He R."/>
            <person name="Meng N."/>
            <person name="Wang Y."/>
            <person name="Liu W."/>
            <person name="Liu Z."/>
            <person name="Liu J."/>
            <person name="Guo Q."/>
            <person name="Huang H."/>
            <person name="Sederoff R.R."/>
            <person name="Wang G."/>
            <person name="Qu G."/>
            <person name="Chen S."/>
        </authorList>
    </citation>
    <scope>NUCLEOTIDE SEQUENCE</scope>
    <source>
        <strain evidence="3">SC-2020</strain>
    </source>
</reference>
<dbReference type="Proteomes" id="UP001164929">
    <property type="component" value="Chromosome 7"/>
</dbReference>
<keyword evidence="4" id="KW-1185">Reference proteome</keyword>
<feature type="domain" description="RIN4 pathogenic type III effector avirulence factor Avr cleavage site" evidence="2">
    <location>
        <begin position="7"/>
        <end position="36"/>
    </location>
</feature>
<feature type="compositionally biased region" description="Polar residues" evidence="1">
    <location>
        <begin position="71"/>
        <end position="84"/>
    </location>
</feature>
<protein>
    <recommendedName>
        <fullName evidence="2">RIN4 pathogenic type III effector avirulence factor Avr cleavage site domain-containing protein</fullName>
    </recommendedName>
</protein>
<feature type="region of interest" description="Disordered" evidence="1">
    <location>
        <begin position="1"/>
        <end position="20"/>
    </location>
</feature>
<evidence type="ECO:0000313" key="3">
    <source>
        <dbReference type="EMBL" id="KAJ6990454.1"/>
    </source>
</evidence>
<sequence length="91" mass="10406">MASEDHNSRPLQKLGELDVNDPASAERFTQEVILQSIATRTRSKLNMYIVFKAFLSFADEEGTGKSRQLEMASNRNESMGQFYSSKRRDIE</sequence>
<evidence type="ECO:0000256" key="1">
    <source>
        <dbReference type="SAM" id="MobiDB-lite"/>
    </source>
</evidence>
<dbReference type="InterPro" id="IPR008700">
    <property type="entry name" value="TypeIII_avirulence_cleave"/>
</dbReference>
<organism evidence="3 4">
    <name type="scientific">Populus alba x Populus x berolinensis</name>
    <dbReference type="NCBI Taxonomy" id="444605"/>
    <lineage>
        <taxon>Eukaryota</taxon>
        <taxon>Viridiplantae</taxon>
        <taxon>Streptophyta</taxon>
        <taxon>Embryophyta</taxon>
        <taxon>Tracheophyta</taxon>
        <taxon>Spermatophyta</taxon>
        <taxon>Magnoliopsida</taxon>
        <taxon>eudicotyledons</taxon>
        <taxon>Gunneridae</taxon>
        <taxon>Pentapetalae</taxon>
        <taxon>rosids</taxon>
        <taxon>fabids</taxon>
        <taxon>Malpighiales</taxon>
        <taxon>Salicaceae</taxon>
        <taxon>Saliceae</taxon>
        <taxon>Populus</taxon>
    </lineage>
</organism>
<evidence type="ECO:0000313" key="4">
    <source>
        <dbReference type="Proteomes" id="UP001164929"/>
    </source>
</evidence>